<comment type="subcellular location">
    <subcellularLocation>
        <location evidence="1">Nucleus</location>
    </subcellularLocation>
</comment>
<dbReference type="EMBL" id="LFZN01000213">
    <property type="protein sequence ID" value="KXS95493.1"/>
    <property type="molecule type" value="Genomic_DNA"/>
</dbReference>
<feature type="compositionally biased region" description="Polar residues" evidence="8">
    <location>
        <begin position="879"/>
        <end position="893"/>
    </location>
</feature>
<evidence type="ECO:0000256" key="2">
    <source>
        <dbReference type="ARBA" id="ARBA00009560"/>
    </source>
</evidence>
<organism evidence="10 11">
    <name type="scientific">Pseudocercospora eumusae</name>
    <dbReference type="NCBI Taxonomy" id="321146"/>
    <lineage>
        <taxon>Eukaryota</taxon>
        <taxon>Fungi</taxon>
        <taxon>Dikarya</taxon>
        <taxon>Ascomycota</taxon>
        <taxon>Pezizomycotina</taxon>
        <taxon>Dothideomycetes</taxon>
        <taxon>Dothideomycetidae</taxon>
        <taxon>Mycosphaerellales</taxon>
        <taxon>Mycosphaerellaceae</taxon>
        <taxon>Pseudocercospora</taxon>
    </lineage>
</organism>
<dbReference type="InterPro" id="IPR007185">
    <property type="entry name" value="DNA_pol_a/d/e_bsu"/>
</dbReference>
<dbReference type="GO" id="GO:0008622">
    <property type="term" value="C:epsilon DNA polymerase complex"/>
    <property type="evidence" value="ECO:0007669"/>
    <property type="project" value="InterPro"/>
</dbReference>
<dbReference type="GO" id="GO:0006261">
    <property type="term" value="P:DNA-templated DNA replication"/>
    <property type="evidence" value="ECO:0007669"/>
    <property type="project" value="InterPro"/>
</dbReference>
<dbReference type="GO" id="GO:0042276">
    <property type="term" value="P:error-prone translesion synthesis"/>
    <property type="evidence" value="ECO:0007669"/>
    <property type="project" value="TreeGrafter"/>
</dbReference>
<comment type="similarity">
    <text evidence="2">Belongs to the DNA polymerase epsilon subunit B family.</text>
</comment>
<protein>
    <recommendedName>
        <fullName evidence="3">DNA polymerase epsilon subunit B</fullName>
    </recommendedName>
    <alternativeName>
        <fullName evidence="7">DNA polymerase II subunit 2</fullName>
    </alternativeName>
</protein>
<feature type="region of interest" description="Disordered" evidence="8">
    <location>
        <begin position="1082"/>
        <end position="1144"/>
    </location>
</feature>
<evidence type="ECO:0000256" key="4">
    <source>
        <dbReference type="ARBA" id="ARBA00022705"/>
    </source>
</evidence>
<feature type="compositionally biased region" description="Basic and acidic residues" evidence="8">
    <location>
        <begin position="956"/>
        <end position="966"/>
    </location>
</feature>
<feature type="compositionally biased region" description="Basic and acidic residues" evidence="8">
    <location>
        <begin position="1116"/>
        <end position="1138"/>
    </location>
</feature>
<dbReference type="OrthoDB" id="10254730at2759"/>
<dbReference type="AlphaFoldDB" id="A0A139GZ70"/>
<dbReference type="Pfam" id="PF04042">
    <property type="entry name" value="DNA_pol_E_B"/>
    <property type="match status" value="1"/>
</dbReference>
<accession>A0A139GZ70</accession>
<keyword evidence="11" id="KW-1185">Reference proteome</keyword>
<name>A0A139GZ70_9PEZI</name>
<dbReference type="PANTHER" id="PTHR12708">
    <property type="entry name" value="DNA POLYMERASE EPSILON SUBUNIT B"/>
    <property type="match status" value="1"/>
</dbReference>
<gene>
    <name evidence="10" type="ORF">AC578_8800</name>
</gene>
<proteinExistence type="inferred from homology"/>
<keyword evidence="5" id="KW-0238">DNA-binding</keyword>
<evidence type="ECO:0000256" key="8">
    <source>
        <dbReference type="SAM" id="MobiDB-lite"/>
    </source>
</evidence>
<feature type="region of interest" description="Disordered" evidence="8">
    <location>
        <begin position="1"/>
        <end position="40"/>
    </location>
</feature>
<evidence type="ECO:0000313" key="11">
    <source>
        <dbReference type="Proteomes" id="UP000070133"/>
    </source>
</evidence>
<evidence type="ECO:0000256" key="5">
    <source>
        <dbReference type="ARBA" id="ARBA00023125"/>
    </source>
</evidence>
<keyword evidence="6" id="KW-0539">Nucleus</keyword>
<feature type="region of interest" description="Disordered" evidence="8">
    <location>
        <begin position="865"/>
        <end position="1016"/>
    </location>
</feature>
<feature type="region of interest" description="Disordered" evidence="8">
    <location>
        <begin position="626"/>
        <end position="683"/>
    </location>
</feature>
<dbReference type="PANTHER" id="PTHR12708:SF0">
    <property type="entry name" value="DNA POLYMERASE EPSILON SUBUNIT 2"/>
    <property type="match status" value="1"/>
</dbReference>
<sequence>MAIPQKNPEANPFSSSPAFGTPVHPFPNNNQRPPPPPAFKPQITTILPILLPAPTLRPLAFRTFTKKHNLTLQSSALQALASFVGRYCGAGWREEGTGEKVLEEVAKIWKAENGPVIVEDGDQLRTILKTLQSCMSGGRIGTPKGANSLSRQTTFAFGNDSAIDISDRPSLERQGSSFGISGVRVQSSAAQDEEPEGSQRDPRSWLKVISAFEQPRFTYSVDKKHFLRLESKPSLFPNAKQKTALVKERYNIIHQRLLRNPAFQAPSFSAQTASLQRSNTVTERTFYKVTPIANLLGRGGTNHLLLGMLVIAPTGTLALNDLTGSISLDLQHATSMQQGQPYFCPGMIVLVDGVYEEDWAGAGSSGLGNTGGVGGTIGGRFVGFEIGGPPVEKRDISLGLSVKAEEVGGGFGWTDFLGQGSERAVGQRMRKLEQRLIGLESDVEESQRKMVVLSQVTLDQPSTLSALRKVLEQYEVADSPPMCFVLCGDFSSKAAMAGAGTGSIEYKELFNELAAVISDFPNLLRNCTWVFVPGDNDPWASAFSAGASTVLPMEAIPDLFTSRVKRAFANAKQEVGVKKPDVEGEAIWTSNPARLTLFGPAHEVVVFRDDISARMRRNAIRYGQAIRQQESQADSGIDVSTPEAGEDFAMSGALPSTETEPREDTQMTDAIQTEDPPTPLDVSTEPYATQEAKRLILSLLPQSTLSPFPLTVRPTHWDYAPSALSLYPLPHTLIMADAEAPAFALTYEGCHVINPGCLVEGGGRRKKVQWVELGNRAAGTCSKRPRLLKTINFSDSDSDSDRYCGKLGAVLQEVNEIFDAPTPASEIASPMAHDLQGAGRGFRSPDLRPQNPCERSISSLALASLSESADGPTPEQESKVSNSRVNVGQSVDGTRTPAAARPLLRRSTSDALRASQQKLRQLQDSSAVPERPATPNLISPTPIRRSRSSTYTTFCNDEREPQKDRSSAYLPHPSHDFAPPDPQLSPSVLGRDQQSRPLPPHRTPSHEVRQRESALQAELESLRGQLSTHEQRREREMVAVNFALNRIVEQQNNQMHVQQMLLEKLAGMDLQATQGIQEYAAAHEDDEEGKHSKNVPEAEQGGFLKEESGLGWTARAENEAAKAKEEEIVTGEVEKEWSSRMSKG</sequence>
<evidence type="ECO:0000256" key="3">
    <source>
        <dbReference type="ARBA" id="ARBA00016011"/>
    </source>
</evidence>
<evidence type="ECO:0000259" key="9">
    <source>
        <dbReference type="Pfam" id="PF04042"/>
    </source>
</evidence>
<feature type="compositionally biased region" description="Low complexity" evidence="8">
    <location>
        <begin position="894"/>
        <end position="906"/>
    </location>
</feature>
<feature type="compositionally biased region" description="Polar residues" evidence="8">
    <location>
        <begin position="914"/>
        <end position="926"/>
    </location>
</feature>
<keyword evidence="4" id="KW-0235">DNA replication</keyword>
<feature type="compositionally biased region" description="Low complexity" evidence="8">
    <location>
        <begin position="938"/>
        <end position="953"/>
    </location>
</feature>
<evidence type="ECO:0000313" key="10">
    <source>
        <dbReference type="EMBL" id="KXS95493.1"/>
    </source>
</evidence>
<dbReference type="STRING" id="321146.A0A139GZ70"/>
<dbReference type="GO" id="GO:0003677">
    <property type="term" value="F:DNA binding"/>
    <property type="evidence" value="ECO:0007669"/>
    <property type="project" value="UniProtKB-KW"/>
</dbReference>
<dbReference type="InterPro" id="IPR016266">
    <property type="entry name" value="POLE2"/>
</dbReference>
<comment type="caution">
    <text evidence="10">The sequence shown here is derived from an EMBL/GenBank/DDBJ whole genome shotgun (WGS) entry which is preliminary data.</text>
</comment>
<feature type="domain" description="DNA polymerase alpha/delta/epsilon subunit B" evidence="9">
    <location>
        <begin position="451"/>
        <end position="743"/>
    </location>
</feature>
<evidence type="ECO:0000256" key="1">
    <source>
        <dbReference type="ARBA" id="ARBA00004123"/>
    </source>
</evidence>
<evidence type="ECO:0000256" key="7">
    <source>
        <dbReference type="ARBA" id="ARBA00032930"/>
    </source>
</evidence>
<reference evidence="10 11" key="1">
    <citation type="submission" date="2015-07" db="EMBL/GenBank/DDBJ databases">
        <title>Comparative genomics of the Sigatoka disease complex on banana suggests a link between parallel evolutionary changes in Pseudocercospora fijiensis and Pseudocercospora eumusae and increased virulence on the banana host.</title>
        <authorList>
            <person name="Chang T.-C."/>
            <person name="Salvucci A."/>
            <person name="Crous P.W."/>
            <person name="Stergiopoulos I."/>
        </authorList>
    </citation>
    <scope>NUCLEOTIDE SEQUENCE [LARGE SCALE GENOMIC DNA]</scope>
    <source>
        <strain evidence="10 11">CBS 114824</strain>
    </source>
</reference>
<dbReference type="Proteomes" id="UP000070133">
    <property type="component" value="Unassembled WGS sequence"/>
</dbReference>
<feature type="region of interest" description="Disordered" evidence="8">
    <location>
        <begin position="182"/>
        <end position="202"/>
    </location>
</feature>
<evidence type="ECO:0000256" key="6">
    <source>
        <dbReference type="ARBA" id="ARBA00023242"/>
    </source>
</evidence>